<evidence type="ECO:0000256" key="1">
    <source>
        <dbReference type="ARBA" id="ARBA00009388"/>
    </source>
</evidence>
<evidence type="ECO:0000256" key="3">
    <source>
        <dbReference type="ARBA" id="ARBA00022723"/>
    </source>
</evidence>
<keyword evidence="7" id="KW-0482">Metalloprotease</keyword>
<dbReference type="SUPFAM" id="SSF89260">
    <property type="entry name" value="Collagen-binding domain"/>
    <property type="match status" value="1"/>
</dbReference>
<dbReference type="InterPro" id="IPR027268">
    <property type="entry name" value="Peptidase_M4/M1_CTD_sf"/>
</dbReference>
<dbReference type="Gene3D" id="3.10.450.40">
    <property type="match status" value="1"/>
</dbReference>
<evidence type="ECO:0000259" key="12">
    <source>
        <dbReference type="Pfam" id="PF04151"/>
    </source>
</evidence>
<reference evidence="14 15" key="1">
    <citation type="submission" date="2021-04" db="EMBL/GenBank/DDBJ databases">
        <authorList>
            <person name="Huq M.A."/>
        </authorList>
    </citation>
    <scope>NUCLEOTIDE SEQUENCE [LARGE SCALE GENOMIC DNA]</scope>
    <source>
        <strain evidence="14 15">MAH-13</strain>
    </source>
</reference>
<dbReference type="RefSeq" id="WP_209622504.1">
    <property type="nucleotide sequence ID" value="NZ_JAGJRS010000033.1"/>
</dbReference>
<dbReference type="Gene3D" id="3.10.170.10">
    <property type="match status" value="1"/>
</dbReference>
<keyword evidence="15" id="KW-1185">Reference proteome</keyword>
<organism evidence="14 15">
    <name type="scientific">Frateuria flava</name>
    <dbReference type="NCBI Taxonomy" id="2821489"/>
    <lineage>
        <taxon>Bacteria</taxon>
        <taxon>Pseudomonadati</taxon>
        <taxon>Pseudomonadota</taxon>
        <taxon>Gammaproteobacteria</taxon>
        <taxon>Lysobacterales</taxon>
        <taxon>Rhodanobacteraceae</taxon>
        <taxon>Frateuria</taxon>
    </lineage>
</organism>
<dbReference type="PANTHER" id="PTHR33794">
    <property type="entry name" value="BACILLOLYSIN"/>
    <property type="match status" value="1"/>
</dbReference>
<protein>
    <submittedName>
        <fullName evidence="14">M4 family metallopeptidase</fullName>
    </submittedName>
</protein>
<dbReference type="PANTHER" id="PTHR33794:SF1">
    <property type="entry name" value="BACILLOLYSIN"/>
    <property type="match status" value="1"/>
</dbReference>
<dbReference type="InterPro" id="IPR011096">
    <property type="entry name" value="FTP_domain"/>
</dbReference>
<evidence type="ECO:0000313" key="14">
    <source>
        <dbReference type="EMBL" id="MBP1475566.1"/>
    </source>
</evidence>
<evidence type="ECO:0000259" key="10">
    <source>
        <dbReference type="Pfam" id="PF01447"/>
    </source>
</evidence>
<feature type="domain" description="Peptidase M4" evidence="10">
    <location>
        <begin position="209"/>
        <end position="347"/>
    </location>
</feature>
<keyword evidence="3" id="KW-0479">Metal-binding</keyword>
<gene>
    <name evidence="14" type="ORF">J7I44_14725</name>
</gene>
<sequence length="717" mass="74631">MPSNIRLKLLVAAIGMACASTAMAANNEHVNVQNLGAVPAGSLATHLNLGANMSLAARSTAHLPNGKQVVRQQQMYRGVPVYGRSVAVVQDAQGNMLRASGNVMKLPANLAAPLSVTPKLSGAQAIAKLQAHAHTTLTGGASIYNQKADLFVYPQENGSPRLVYLTSYVVRGQHPSRPTAIVDAHTGEVIQSWEGLTDATANGPGGNQKTGKYYYGTDYAALQVTQSGSTCYLQNTNVVTYNLNHGTSGGTLVNFTCPTSDTDAINGAYSPVNDAHHFGGVVHDMYVAYTGAAPLNMQLRMNVHYKSNYENAFWDGTAMYFGDGASTFYPLVSLDVTSHEISHGYTEQNSGLQYSGQSGGMNEAYSDIAGEAAEFYDRGQADFLVGADIMKSGTALRFMCNPPQDGGSIDNAADYYSGLDVHYSSGVYNKAFCLLAKTSGWDVKKAFQAFQLANKSYWTATSTFNDGACGVESAAEALGYNKNDVITAFTGVGVTCPGTGGGGGGGGGTTALQNGVPVSGVSGAAGADNDFSIAVPAGASNLVMSISGGSGDADLYTKFGSMPTTSSYDCRPYKSGNSESCTVAAPQAGTYYIKVHGYSSYSNVTVKASYTTGGGGGGGSTDSVSLPTVSTGNWSATYTETVQAGHTAKFAISGGTGDADLYVRAGSAPTTSSYSCRPYLTGNNESCTFTPSTTTTYYIKVRAYQTFSGVTLTETMN</sequence>
<dbReference type="InterPro" id="IPR001570">
    <property type="entry name" value="Peptidase_M4_C_domain"/>
</dbReference>
<evidence type="ECO:0000256" key="5">
    <source>
        <dbReference type="ARBA" id="ARBA00022801"/>
    </source>
</evidence>
<dbReference type="Gene3D" id="1.10.390.10">
    <property type="entry name" value="Neutral Protease Domain 2"/>
    <property type="match status" value="1"/>
</dbReference>
<evidence type="ECO:0000256" key="6">
    <source>
        <dbReference type="ARBA" id="ARBA00022833"/>
    </source>
</evidence>
<dbReference type="InterPro" id="IPR050728">
    <property type="entry name" value="Zinc_Metalloprotease_M4"/>
</dbReference>
<comment type="caution">
    <text evidence="14">The sequence shown here is derived from an EMBL/GenBank/DDBJ whole genome shotgun (WGS) entry which is preliminary data.</text>
</comment>
<dbReference type="Pfam" id="PF07504">
    <property type="entry name" value="FTP"/>
    <property type="match status" value="1"/>
</dbReference>
<feature type="domain" description="Peptidase M4 C-terminal" evidence="11">
    <location>
        <begin position="350"/>
        <end position="494"/>
    </location>
</feature>
<dbReference type="CDD" id="cd09597">
    <property type="entry name" value="M4_TLP"/>
    <property type="match status" value="1"/>
</dbReference>
<keyword evidence="5" id="KW-0378">Hydrolase</keyword>
<evidence type="ECO:0000256" key="4">
    <source>
        <dbReference type="ARBA" id="ARBA00022729"/>
    </source>
</evidence>
<dbReference type="InterPro" id="IPR023612">
    <property type="entry name" value="Peptidase_M4"/>
</dbReference>
<dbReference type="EMBL" id="JAGJRS010000033">
    <property type="protein sequence ID" value="MBP1475566.1"/>
    <property type="molecule type" value="Genomic_DNA"/>
</dbReference>
<dbReference type="Gene3D" id="2.60.120.380">
    <property type="match status" value="2"/>
</dbReference>
<keyword evidence="4 9" id="KW-0732">Signal</keyword>
<dbReference type="Proteomes" id="UP000823790">
    <property type="component" value="Unassembled WGS sequence"/>
</dbReference>
<evidence type="ECO:0000256" key="9">
    <source>
        <dbReference type="SAM" id="SignalP"/>
    </source>
</evidence>
<feature type="signal peptide" evidence="9">
    <location>
        <begin position="1"/>
        <end position="24"/>
    </location>
</feature>
<dbReference type="Pfam" id="PF01447">
    <property type="entry name" value="Peptidase_M4"/>
    <property type="match status" value="1"/>
</dbReference>
<dbReference type="SUPFAM" id="SSF55486">
    <property type="entry name" value="Metalloproteases ('zincins'), catalytic domain"/>
    <property type="match status" value="1"/>
</dbReference>
<dbReference type="PRINTS" id="PR00730">
    <property type="entry name" value="THERMOLYSIN"/>
</dbReference>
<accession>A0ABS4DR77</accession>
<name>A0ABS4DR77_9GAMM</name>
<evidence type="ECO:0000259" key="11">
    <source>
        <dbReference type="Pfam" id="PF02868"/>
    </source>
</evidence>
<dbReference type="InterPro" id="IPR007280">
    <property type="entry name" value="Peptidase_C_arc/bac"/>
</dbReference>
<dbReference type="Pfam" id="PF04151">
    <property type="entry name" value="PPC"/>
    <property type="match status" value="2"/>
</dbReference>
<comment type="similarity">
    <text evidence="1">Belongs to the peptidase M4 family.</text>
</comment>
<keyword evidence="8" id="KW-0865">Zymogen</keyword>
<evidence type="ECO:0000256" key="8">
    <source>
        <dbReference type="ARBA" id="ARBA00023145"/>
    </source>
</evidence>
<evidence type="ECO:0000313" key="15">
    <source>
        <dbReference type="Proteomes" id="UP000823790"/>
    </source>
</evidence>
<feature type="domain" description="Peptidase C-terminal archaeal/bacterial" evidence="12">
    <location>
        <begin position="636"/>
        <end position="703"/>
    </location>
</feature>
<proteinExistence type="inferred from homology"/>
<feature type="domain" description="Peptidase C-terminal archaeal/bacterial" evidence="12">
    <location>
        <begin position="530"/>
        <end position="597"/>
    </location>
</feature>
<feature type="domain" description="FTP" evidence="13">
    <location>
        <begin position="55"/>
        <end position="103"/>
    </location>
</feature>
<evidence type="ECO:0000259" key="13">
    <source>
        <dbReference type="Pfam" id="PF07504"/>
    </source>
</evidence>
<keyword evidence="6" id="KW-0862">Zinc</keyword>
<dbReference type="InterPro" id="IPR013856">
    <property type="entry name" value="Peptidase_M4_domain"/>
</dbReference>
<evidence type="ECO:0000256" key="2">
    <source>
        <dbReference type="ARBA" id="ARBA00022670"/>
    </source>
</evidence>
<dbReference type="Gene3D" id="3.10.450.490">
    <property type="match status" value="1"/>
</dbReference>
<evidence type="ECO:0000256" key="7">
    <source>
        <dbReference type="ARBA" id="ARBA00023049"/>
    </source>
</evidence>
<keyword evidence="2" id="KW-0645">Protease</keyword>
<feature type="chain" id="PRO_5045402813" evidence="9">
    <location>
        <begin position="25"/>
        <end position="717"/>
    </location>
</feature>
<dbReference type="Pfam" id="PF02868">
    <property type="entry name" value="Peptidase_M4_C"/>
    <property type="match status" value="1"/>
</dbReference>